<dbReference type="PANTHER" id="PTHR34389">
    <property type="entry name" value="L-RHAMNOSE MUTAROTASE"/>
    <property type="match status" value="1"/>
</dbReference>
<protein>
    <submittedName>
        <fullName evidence="1">L-rhamnose mutarotase</fullName>
    </submittedName>
</protein>
<keyword evidence="2" id="KW-1185">Reference proteome</keyword>
<dbReference type="RefSeq" id="WP_345218189.1">
    <property type="nucleotide sequence ID" value="NZ_BAABGN010000013.1"/>
</dbReference>
<dbReference type="SUPFAM" id="SSF54909">
    <property type="entry name" value="Dimeric alpha+beta barrel"/>
    <property type="match status" value="1"/>
</dbReference>
<comment type="caution">
    <text evidence="1">The sequence shown here is derived from an EMBL/GenBank/DDBJ whole genome shotgun (WGS) entry which is preliminary data.</text>
</comment>
<dbReference type="PANTHER" id="PTHR34389:SF2">
    <property type="entry name" value="L-RHAMNOSE MUTAROTASE"/>
    <property type="match status" value="1"/>
</dbReference>
<dbReference type="InterPro" id="IPR011008">
    <property type="entry name" value="Dimeric_a/b-barrel"/>
</dbReference>
<name>A0ABP8LMM6_9MICO</name>
<evidence type="ECO:0000313" key="1">
    <source>
        <dbReference type="EMBL" id="GAA4431752.1"/>
    </source>
</evidence>
<dbReference type="InterPro" id="IPR008000">
    <property type="entry name" value="Rham/fucose_mutarotase"/>
</dbReference>
<organism evidence="1 2">
    <name type="scientific">Georgenia halophila</name>
    <dbReference type="NCBI Taxonomy" id="620889"/>
    <lineage>
        <taxon>Bacteria</taxon>
        <taxon>Bacillati</taxon>
        <taxon>Actinomycetota</taxon>
        <taxon>Actinomycetes</taxon>
        <taxon>Micrococcales</taxon>
        <taxon>Bogoriellaceae</taxon>
        <taxon>Georgenia</taxon>
    </lineage>
</organism>
<proteinExistence type="predicted"/>
<reference evidence="2" key="1">
    <citation type="journal article" date="2019" name="Int. J. Syst. Evol. Microbiol.">
        <title>The Global Catalogue of Microorganisms (GCM) 10K type strain sequencing project: providing services to taxonomists for standard genome sequencing and annotation.</title>
        <authorList>
            <consortium name="The Broad Institute Genomics Platform"/>
            <consortium name="The Broad Institute Genome Sequencing Center for Infectious Disease"/>
            <person name="Wu L."/>
            <person name="Ma J."/>
        </authorList>
    </citation>
    <scope>NUCLEOTIDE SEQUENCE [LARGE SCALE GENOMIC DNA]</scope>
    <source>
        <strain evidence="2">JCM 17810</strain>
    </source>
</reference>
<dbReference type="Gene3D" id="3.30.70.100">
    <property type="match status" value="1"/>
</dbReference>
<sequence length="112" mass="12479">MSDSMRVALHLRVKAGREAEYDASHREVPAELVQAIRDAGVNDWTIWRSGQDLFQLIDCDDYAAMLAKLEELPVNVAWQVRMAELQEVTHDYSDEGAGAGLPVVWHLNGDGS</sequence>
<evidence type="ECO:0000313" key="2">
    <source>
        <dbReference type="Proteomes" id="UP001500622"/>
    </source>
</evidence>
<gene>
    <name evidence="1" type="ORF">GCM10023169_36620</name>
</gene>
<dbReference type="EMBL" id="BAABGN010000013">
    <property type="protein sequence ID" value="GAA4431752.1"/>
    <property type="molecule type" value="Genomic_DNA"/>
</dbReference>
<accession>A0ABP8LMM6</accession>
<dbReference type="Pfam" id="PF05336">
    <property type="entry name" value="rhaM"/>
    <property type="match status" value="1"/>
</dbReference>
<dbReference type="Proteomes" id="UP001500622">
    <property type="component" value="Unassembled WGS sequence"/>
</dbReference>